<feature type="domain" description="Disease resistance protein winged helix" evidence="9">
    <location>
        <begin position="725"/>
        <end position="798"/>
    </location>
</feature>
<evidence type="ECO:0000256" key="7">
    <source>
        <dbReference type="SAM" id="MobiDB-lite"/>
    </source>
</evidence>
<keyword evidence="5" id="KW-0611">Plant defense</keyword>
<feature type="region of interest" description="Disordered" evidence="7">
    <location>
        <begin position="274"/>
        <end position="321"/>
    </location>
</feature>
<evidence type="ECO:0000256" key="4">
    <source>
        <dbReference type="ARBA" id="ARBA00022741"/>
    </source>
</evidence>
<dbReference type="SUPFAM" id="SSF52047">
    <property type="entry name" value="RNI-like"/>
    <property type="match status" value="1"/>
</dbReference>
<comment type="caution">
    <text evidence="11">The sequence shown here is derived from an EMBL/GenBank/DDBJ whole genome shotgun (WGS) entry which is preliminary data.</text>
</comment>
<keyword evidence="3" id="KW-0677">Repeat</keyword>
<name>A0A5J9SEZ0_9POAL</name>
<evidence type="ECO:0000256" key="2">
    <source>
        <dbReference type="ARBA" id="ARBA00022614"/>
    </source>
</evidence>
<dbReference type="PANTHER" id="PTHR23155">
    <property type="entry name" value="DISEASE RESISTANCE PROTEIN RP"/>
    <property type="match status" value="1"/>
</dbReference>
<organism evidence="11 12">
    <name type="scientific">Eragrostis curvula</name>
    <name type="common">weeping love grass</name>
    <dbReference type="NCBI Taxonomy" id="38414"/>
    <lineage>
        <taxon>Eukaryota</taxon>
        <taxon>Viridiplantae</taxon>
        <taxon>Streptophyta</taxon>
        <taxon>Embryophyta</taxon>
        <taxon>Tracheophyta</taxon>
        <taxon>Spermatophyta</taxon>
        <taxon>Magnoliopsida</taxon>
        <taxon>Liliopsida</taxon>
        <taxon>Poales</taxon>
        <taxon>Poaceae</taxon>
        <taxon>PACMAD clade</taxon>
        <taxon>Chloridoideae</taxon>
        <taxon>Eragrostideae</taxon>
        <taxon>Eragrostidinae</taxon>
        <taxon>Eragrostis</taxon>
    </lineage>
</organism>
<reference evidence="11 12" key="1">
    <citation type="journal article" date="2019" name="Sci. Rep.">
        <title>A high-quality genome of Eragrostis curvula grass provides insights into Poaceae evolution and supports new strategies to enhance forage quality.</title>
        <authorList>
            <person name="Carballo J."/>
            <person name="Santos B.A.C.M."/>
            <person name="Zappacosta D."/>
            <person name="Garbus I."/>
            <person name="Selva J.P."/>
            <person name="Gallo C.A."/>
            <person name="Diaz A."/>
            <person name="Albertini E."/>
            <person name="Caccamo M."/>
            <person name="Echenique V."/>
        </authorList>
    </citation>
    <scope>NUCLEOTIDE SEQUENCE [LARGE SCALE GENOMIC DNA]</scope>
    <source>
        <strain evidence="12">cv. Victoria</strain>
        <tissue evidence="11">Leaf</tissue>
    </source>
</reference>
<dbReference type="Pfam" id="PF23598">
    <property type="entry name" value="LRR_14"/>
    <property type="match status" value="1"/>
</dbReference>
<dbReference type="GO" id="GO:0098542">
    <property type="term" value="P:defense response to other organism"/>
    <property type="evidence" value="ECO:0007669"/>
    <property type="project" value="TreeGrafter"/>
</dbReference>
<dbReference type="Pfam" id="PF18052">
    <property type="entry name" value="Rx_N"/>
    <property type="match status" value="1"/>
</dbReference>
<evidence type="ECO:0000256" key="3">
    <source>
        <dbReference type="ARBA" id="ARBA00022737"/>
    </source>
</evidence>
<dbReference type="CDD" id="cd14798">
    <property type="entry name" value="RX-CC_like"/>
    <property type="match status" value="1"/>
</dbReference>
<feature type="region of interest" description="Disordered" evidence="7">
    <location>
        <begin position="149"/>
        <end position="170"/>
    </location>
</feature>
<dbReference type="Proteomes" id="UP000324897">
    <property type="component" value="Unassembled WGS sequence"/>
</dbReference>
<dbReference type="PANTHER" id="PTHR23155:SF1062">
    <property type="entry name" value="OS11G0579400 PROTEIN"/>
    <property type="match status" value="1"/>
</dbReference>
<evidence type="ECO:0000256" key="1">
    <source>
        <dbReference type="ARBA" id="ARBA00008894"/>
    </source>
</evidence>
<dbReference type="InterPro" id="IPR044974">
    <property type="entry name" value="Disease_R_plants"/>
</dbReference>
<feature type="region of interest" description="Disordered" evidence="7">
    <location>
        <begin position="1205"/>
        <end position="1230"/>
    </location>
</feature>
<dbReference type="OrthoDB" id="687885at2759"/>
<dbReference type="InterPro" id="IPR041118">
    <property type="entry name" value="Rx_N"/>
</dbReference>
<dbReference type="Gene3D" id="1.10.10.10">
    <property type="entry name" value="Winged helix-like DNA-binding domain superfamily/Winged helix DNA-binding domain"/>
    <property type="match status" value="1"/>
</dbReference>
<proteinExistence type="inferred from homology"/>
<dbReference type="InterPro" id="IPR055414">
    <property type="entry name" value="LRR_R13L4/SHOC2-like"/>
</dbReference>
<comment type="similarity">
    <text evidence="1">Belongs to the disease resistance NB-LRR family.</text>
</comment>
<dbReference type="InterPro" id="IPR038005">
    <property type="entry name" value="RX-like_CC"/>
</dbReference>
<keyword evidence="6" id="KW-0175">Coiled coil</keyword>
<evidence type="ECO:0000256" key="6">
    <source>
        <dbReference type="ARBA" id="ARBA00023054"/>
    </source>
</evidence>
<gene>
    <name evidence="11" type="ORF">EJB05_57372</name>
</gene>
<keyword evidence="4" id="KW-0547">Nucleotide-binding</keyword>
<sequence length="1230" mass="139898">MAAELASGAVSSLLGVIRNETRLLGGVQGDVQFIKEEMESMNSFLLYLARNVPPSGEHDEQVRAWMSQVRLLAVDCNNRIDLYLYRVNPDIHLARGGLQRYLLWVPWYLSKIKARRSAATKLGQLKERAREIGNRRLRYGVEVPAIAAKATGQSPSRDEGQDGGDQPAVATAIDHSGRRSVFEPRSLEDYFEKKLLEWLEVMPLLPMRSPSMAIVAPDTRQEDEACSLVRKALDALQMHHVLIDIAAVHNDPVPLQSKDVLYYILRELKAQQQEATSGQGEGEEQRAPLTEQVEQQSEYQAERKRKSHISSDRKRMHSEISANIKKMKISQTLEGVKSKIRQEICLDQLLPYLGQLKGSKLEDKVSKETLGVLLLLLKLSAAAPEQHQVGKKKTRRTVAAFYQDFIRATATKLKERMEADAGQPAPTCLHQAQYEQILMEVFPKTSDSNDPEQDKDHITEIANMVKQEIVREVFPILLTRNNKQLQQQDTVQASWEAVLDIKLTNDKKSDREQATSQVDIQGQIPDSMVKETMEKIENMKEKIEAQLKIKGVVDYIEEYLKCKTVIILKVDQKMDGSLWKETRRALSLLNYVACALIITTKSTYEAREYCYYPQWESTQWDPIEFSIVGLYHATVLELTSNKMQEENYIFRKILGNCGPHEFCMKIFAHAMYAKPMRSYEELYNLWSSLREVASDTLDSIAQKIVKFSYNDLTSDYKSCLLYLAIFSPGQIIKRSTLIGRWVVEGLITTEEWTWPSSVDKAKRCFDTLINRRLVYPADVGATGDVKSCIVGNLVHEFITRIAKKQRTMQTRLSHHLARHFSISNDLRLRGSHTIHDFLKNPSESSPFILLKVLDLEDCQCFGGKNKHYLKDICCKILLLKYLSLRRTDVNKLPKQINDLHELEVLDIRDTKVPVYATRRVRLLKLKRLLAGHNDPSPSNNDTVKEFPRSVKVPDKIEKMLDMEVLSNVTAPSSRDLRNIGILCNLRKLGVVIEDNDILLKSLLIAISNMHECLKSLSITILPMDGQEVTLSSKTTLDDDYRFDYPPKVLESLSISGTTQKVQLLQKLLAEDGNQLSKVTLHSTKLNQGDLNVLAKLPKLICVRLRSKAYIESKLTFKKDEFKNLKFFHVEGPNMTDISSEGGAAPELDLLVVACSNITEINFTGRCAPKLKKIIWSITNGTIVTLSGIDNLPKLREIEFNGEPLPNGLEEDIKKHRNKPVLTHNKRQNQE</sequence>
<dbReference type="InterPro" id="IPR036388">
    <property type="entry name" value="WH-like_DNA-bd_sf"/>
</dbReference>
<protein>
    <submittedName>
        <fullName evidence="11">Uncharacterized protein</fullName>
    </submittedName>
</protein>
<dbReference type="AlphaFoldDB" id="A0A5J9SEZ0"/>
<feature type="compositionally biased region" description="Basic residues" evidence="7">
    <location>
        <begin position="1214"/>
        <end position="1230"/>
    </location>
</feature>
<evidence type="ECO:0000259" key="8">
    <source>
        <dbReference type="Pfam" id="PF18052"/>
    </source>
</evidence>
<dbReference type="GO" id="GO:0000166">
    <property type="term" value="F:nucleotide binding"/>
    <property type="evidence" value="ECO:0007669"/>
    <property type="project" value="UniProtKB-KW"/>
</dbReference>
<evidence type="ECO:0000313" key="12">
    <source>
        <dbReference type="Proteomes" id="UP000324897"/>
    </source>
</evidence>
<dbReference type="Gene3D" id="1.20.5.4130">
    <property type="match status" value="1"/>
</dbReference>
<keyword evidence="12" id="KW-1185">Reference proteome</keyword>
<dbReference type="EMBL" id="RWGY01001012">
    <property type="protein sequence ID" value="TVT97373.1"/>
    <property type="molecule type" value="Genomic_DNA"/>
</dbReference>
<dbReference type="InterPro" id="IPR032675">
    <property type="entry name" value="LRR_dom_sf"/>
</dbReference>
<dbReference type="Pfam" id="PF23559">
    <property type="entry name" value="WHD_DRP"/>
    <property type="match status" value="1"/>
</dbReference>
<dbReference type="InterPro" id="IPR058922">
    <property type="entry name" value="WHD_DRP"/>
</dbReference>
<evidence type="ECO:0000256" key="5">
    <source>
        <dbReference type="ARBA" id="ARBA00022821"/>
    </source>
</evidence>
<keyword evidence="2" id="KW-0433">Leucine-rich repeat</keyword>
<dbReference type="Gramene" id="TVT97373">
    <property type="protein sequence ID" value="TVT97373"/>
    <property type="gene ID" value="EJB05_57372"/>
</dbReference>
<dbReference type="Gene3D" id="3.80.10.10">
    <property type="entry name" value="Ribonuclease Inhibitor"/>
    <property type="match status" value="1"/>
</dbReference>
<evidence type="ECO:0000313" key="11">
    <source>
        <dbReference type="EMBL" id="TVT97373.1"/>
    </source>
</evidence>
<feature type="domain" description="Disease resistance R13L4/SHOC-2-like LRR" evidence="10">
    <location>
        <begin position="843"/>
        <end position="1200"/>
    </location>
</feature>
<feature type="domain" description="Disease resistance N-terminal" evidence="8">
    <location>
        <begin position="9"/>
        <end position="88"/>
    </location>
</feature>
<evidence type="ECO:0000259" key="9">
    <source>
        <dbReference type="Pfam" id="PF23559"/>
    </source>
</evidence>
<feature type="non-terminal residue" evidence="11">
    <location>
        <position position="1"/>
    </location>
</feature>
<accession>A0A5J9SEZ0</accession>
<evidence type="ECO:0000259" key="10">
    <source>
        <dbReference type="Pfam" id="PF23598"/>
    </source>
</evidence>